<organism evidence="2 3">
    <name type="scientific">Brevibacterium celere</name>
    <dbReference type="NCBI Taxonomy" id="225845"/>
    <lineage>
        <taxon>Bacteria</taxon>
        <taxon>Bacillati</taxon>
        <taxon>Actinomycetota</taxon>
        <taxon>Actinomycetes</taxon>
        <taxon>Micrococcales</taxon>
        <taxon>Brevibacteriaceae</taxon>
        <taxon>Brevibacterium</taxon>
    </lineage>
</organism>
<accession>A0A366IP31</accession>
<evidence type="ECO:0000313" key="2">
    <source>
        <dbReference type="EMBL" id="RBP73099.1"/>
    </source>
</evidence>
<dbReference type="RefSeq" id="WP_181778639.1">
    <property type="nucleotide sequence ID" value="NZ_QNSB01000003.1"/>
</dbReference>
<dbReference type="PROSITE" id="PS51704">
    <property type="entry name" value="GP_PDE"/>
    <property type="match status" value="1"/>
</dbReference>
<keyword evidence="3" id="KW-1185">Reference proteome</keyword>
<dbReference type="SUPFAM" id="SSF51695">
    <property type="entry name" value="PLC-like phosphodiesterases"/>
    <property type="match status" value="1"/>
</dbReference>
<feature type="domain" description="GP-PDE" evidence="1">
    <location>
        <begin position="27"/>
        <end position="244"/>
    </location>
</feature>
<proteinExistence type="predicted"/>
<dbReference type="GO" id="GO:0006629">
    <property type="term" value="P:lipid metabolic process"/>
    <property type="evidence" value="ECO:0007669"/>
    <property type="project" value="InterPro"/>
</dbReference>
<sequence length="244" mass="25914">MSLILATVAGIACAPKPSGPVVDAEYPILAAHRGGSHVWPQNTMTAFRAALAARPGVALETDVRALKDGTLVLAHYDTVDQISANGETGRVADMTPAQWSALRIKSPTGGTSAPAATLNDLLTEYGGTDTVLVIEVKDPALVNAFIEAVWPHRQQVIAQSFDPATVKRLVKSGLHVLQLGDYSTVQLIPGIHSVGVQTLNITPDLISRAHEQGAKVWAWGNEVTTAQYAAHDRGLDGYMVNDPR</sequence>
<gene>
    <name evidence="2" type="ORF">DFO65_103397</name>
</gene>
<dbReference type="EMBL" id="QNSB01000003">
    <property type="protein sequence ID" value="RBP73099.1"/>
    <property type="molecule type" value="Genomic_DNA"/>
</dbReference>
<evidence type="ECO:0000259" key="1">
    <source>
        <dbReference type="PROSITE" id="PS51704"/>
    </source>
</evidence>
<protein>
    <submittedName>
        <fullName evidence="2">Glycerophosphoryl diester phosphodiesterase</fullName>
    </submittedName>
</protein>
<evidence type="ECO:0000313" key="3">
    <source>
        <dbReference type="Proteomes" id="UP000253509"/>
    </source>
</evidence>
<dbReference type="Proteomes" id="UP000253509">
    <property type="component" value="Unassembled WGS sequence"/>
</dbReference>
<dbReference type="InterPro" id="IPR017946">
    <property type="entry name" value="PLC-like_Pdiesterase_TIM-brl"/>
</dbReference>
<dbReference type="InterPro" id="IPR030395">
    <property type="entry name" value="GP_PDE_dom"/>
</dbReference>
<name>A0A366IP31_9MICO</name>
<dbReference type="Gene3D" id="3.20.20.190">
    <property type="entry name" value="Phosphatidylinositol (PI) phosphodiesterase"/>
    <property type="match status" value="1"/>
</dbReference>
<dbReference type="PANTHER" id="PTHR46211:SF14">
    <property type="entry name" value="GLYCEROPHOSPHODIESTER PHOSPHODIESTERASE"/>
    <property type="match status" value="1"/>
</dbReference>
<dbReference type="AlphaFoldDB" id="A0A366IP31"/>
<dbReference type="PANTHER" id="PTHR46211">
    <property type="entry name" value="GLYCEROPHOSPHORYL DIESTER PHOSPHODIESTERASE"/>
    <property type="match status" value="1"/>
</dbReference>
<dbReference type="GO" id="GO:0008081">
    <property type="term" value="F:phosphoric diester hydrolase activity"/>
    <property type="evidence" value="ECO:0007669"/>
    <property type="project" value="InterPro"/>
</dbReference>
<dbReference type="Pfam" id="PF03009">
    <property type="entry name" value="GDPD"/>
    <property type="match status" value="1"/>
</dbReference>
<reference evidence="2 3" key="1">
    <citation type="submission" date="2018-06" db="EMBL/GenBank/DDBJ databases">
        <title>Freshwater and sediment microbial communities from various areas in North America, analyzing microbe dynamics in response to fracking.</title>
        <authorList>
            <person name="Lamendella R."/>
        </authorList>
    </citation>
    <scope>NUCLEOTIDE SEQUENCE [LARGE SCALE GENOMIC DNA]</scope>
    <source>
        <strain evidence="2 3">3b_TX</strain>
    </source>
</reference>
<comment type="caution">
    <text evidence="2">The sequence shown here is derived from an EMBL/GenBank/DDBJ whole genome shotgun (WGS) entry which is preliminary data.</text>
</comment>